<dbReference type="Proteomes" id="UP000321736">
    <property type="component" value="Unassembled WGS sequence"/>
</dbReference>
<reference evidence="2 3" key="1">
    <citation type="submission" date="2019-07" db="EMBL/GenBank/DDBJ databases">
        <title>Whole genome shotgun sequence of Staphylococcus piscifermentans NBRC 109625.</title>
        <authorList>
            <person name="Hosoyama A."/>
            <person name="Uohara A."/>
            <person name="Ohji S."/>
            <person name="Ichikawa N."/>
        </authorList>
    </citation>
    <scope>NUCLEOTIDE SEQUENCE [LARGE SCALE GENOMIC DNA]</scope>
    <source>
        <strain evidence="2 3">NBRC 109625</strain>
    </source>
</reference>
<protein>
    <submittedName>
        <fullName evidence="2">Methyltransferase</fullName>
    </submittedName>
</protein>
<accession>A0A239TEK3</accession>
<dbReference type="PANTHER" id="PTHR43861">
    <property type="entry name" value="TRANS-ACONITATE 2-METHYLTRANSFERASE-RELATED"/>
    <property type="match status" value="1"/>
</dbReference>
<dbReference type="AlphaFoldDB" id="A0A239TEK3"/>
<proteinExistence type="predicted"/>
<dbReference type="OrthoDB" id="9797252at2"/>
<dbReference type="RefSeq" id="WP_095102658.1">
    <property type="nucleotide sequence ID" value="NZ_BKAR01000002.1"/>
</dbReference>
<dbReference type="GO" id="GO:0032259">
    <property type="term" value="P:methylation"/>
    <property type="evidence" value="ECO:0007669"/>
    <property type="project" value="UniProtKB-KW"/>
</dbReference>
<keyword evidence="2" id="KW-0808">Transferase</keyword>
<keyword evidence="3" id="KW-1185">Reference proteome</keyword>
<dbReference type="Gene3D" id="3.40.50.150">
    <property type="entry name" value="Vaccinia Virus protein VP39"/>
    <property type="match status" value="1"/>
</dbReference>
<dbReference type="CDD" id="cd02440">
    <property type="entry name" value="AdoMet_MTases"/>
    <property type="match status" value="1"/>
</dbReference>
<evidence type="ECO:0000259" key="1">
    <source>
        <dbReference type="Pfam" id="PF13847"/>
    </source>
</evidence>
<dbReference type="Pfam" id="PF13847">
    <property type="entry name" value="Methyltransf_31"/>
    <property type="match status" value="1"/>
</dbReference>
<dbReference type="InterPro" id="IPR029063">
    <property type="entry name" value="SAM-dependent_MTases_sf"/>
</dbReference>
<gene>
    <name evidence="2" type="ORF">SPI02_02760</name>
</gene>
<dbReference type="EMBL" id="BKAR01000002">
    <property type="protein sequence ID" value="GEP83691.1"/>
    <property type="molecule type" value="Genomic_DNA"/>
</dbReference>
<comment type="caution">
    <text evidence="2">The sequence shown here is derived from an EMBL/GenBank/DDBJ whole genome shotgun (WGS) entry which is preliminary data.</text>
</comment>
<sequence length="245" mass="27435">MADQRNAFTLRLLEDANIHPEMRVLDIGCGPGEVTGLLAALVGVSGKVIGIDNNTQLLNLAKQNHSGENIEYREADLYNLPNDLGQFDAIVGRRVLMYLPDPMQALENLKPLLKPDGLFIFQESDAINGGTGGDALPRHQQAIQWVWQTVELEGGDIHIGEKLYEMYVQLGIEAPHIIAEVVMQTSKENDLAWLVEMMLPRMQEHQVLNRDFSIDTFKKELQEEAEGVNTAFIRDTAFGIWGKLK</sequence>
<feature type="domain" description="Methyltransferase" evidence="1">
    <location>
        <begin position="19"/>
        <end position="125"/>
    </location>
</feature>
<keyword evidence="2" id="KW-0489">Methyltransferase</keyword>
<evidence type="ECO:0000313" key="3">
    <source>
        <dbReference type="Proteomes" id="UP000321736"/>
    </source>
</evidence>
<name>A0A239TEK3_9STAP</name>
<dbReference type="InterPro" id="IPR025714">
    <property type="entry name" value="Methyltranfer_dom"/>
</dbReference>
<dbReference type="SUPFAM" id="SSF53335">
    <property type="entry name" value="S-adenosyl-L-methionine-dependent methyltransferases"/>
    <property type="match status" value="1"/>
</dbReference>
<dbReference type="GO" id="GO:0008168">
    <property type="term" value="F:methyltransferase activity"/>
    <property type="evidence" value="ECO:0007669"/>
    <property type="project" value="UniProtKB-KW"/>
</dbReference>
<evidence type="ECO:0000313" key="2">
    <source>
        <dbReference type="EMBL" id="GEP83691.1"/>
    </source>
</evidence>
<organism evidence="2 3">
    <name type="scientific">Staphylococcus piscifermentans</name>
    <dbReference type="NCBI Taxonomy" id="70258"/>
    <lineage>
        <taxon>Bacteria</taxon>
        <taxon>Bacillati</taxon>
        <taxon>Bacillota</taxon>
        <taxon>Bacilli</taxon>
        <taxon>Bacillales</taxon>
        <taxon>Staphylococcaceae</taxon>
        <taxon>Staphylococcus</taxon>
    </lineage>
</organism>